<accession>A0ABS6CR27</accession>
<evidence type="ECO:0000256" key="1">
    <source>
        <dbReference type="SAM" id="MobiDB-lite"/>
    </source>
</evidence>
<feature type="region of interest" description="Disordered" evidence="1">
    <location>
        <begin position="101"/>
        <end position="135"/>
    </location>
</feature>
<sequence length="135" mass="14234">MSYDRDAAPAPTPGLRLLPWETETGKPCFLSTNGSQGALARIADEIEADQLRDGADVLKGVQAVLDDHKAGEYALRLALRAAMQCLGDVLRIADSRGARLPVLDDEPDADDGALDDGTDGNGPMTPRCGVSSTRV</sequence>
<reference evidence="2 3" key="1">
    <citation type="submission" date="2021-06" db="EMBL/GenBank/DDBJ databases">
        <authorList>
            <person name="Pan X."/>
        </authorList>
    </citation>
    <scope>NUCLEOTIDE SEQUENCE [LARGE SCALE GENOMIC DNA]</scope>
    <source>
        <strain evidence="2 3">4503</strain>
    </source>
</reference>
<proteinExistence type="predicted"/>
<gene>
    <name evidence="2" type="ORF">KN815_36390</name>
</gene>
<dbReference type="EMBL" id="JAHLEM010000561">
    <property type="protein sequence ID" value="MBU3869343.1"/>
    <property type="molecule type" value="Genomic_DNA"/>
</dbReference>
<feature type="compositionally biased region" description="Acidic residues" evidence="1">
    <location>
        <begin position="103"/>
        <end position="118"/>
    </location>
</feature>
<dbReference type="Proteomes" id="UP000720508">
    <property type="component" value="Unassembled WGS sequence"/>
</dbReference>
<name>A0ABS6CR27_9ACTN</name>
<comment type="caution">
    <text evidence="2">The sequence shown here is derived from an EMBL/GenBank/DDBJ whole genome shotgun (WGS) entry which is preliminary data.</text>
</comment>
<organism evidence="2 3">
    <name type="scientific">Streptomyces niphimycinicus</name>
    <dbReference type="NCBI Taxonomy" id="2842201"/>
    <lineage>
        <taxon>Bacteria</taxon>
        <taxon>Bacillati</taxon>
        <taxon>Actinomycetota</taxon>
        <taxon>Actinomycetes</taxon>
        <taxon>Kitasatosporales</taxon>
        <taxon>Streptomycetaceae</taxon>
        <taxon>Streptomyces</taxon>
    </lineage>
</organism>
<evidence type="ECO:0000313" key="3">
    <source>
        <dbReference type="Proteomes" id="UP000720508"/>
    </source>
</evidence>
<keyword evidence="3" id="KW-1185">Reference proteome</keyword>
<evidence type="ECO:0000313" key="2">
    <source>
        <dbReference type="EMBL" id="MBU3869343.1"/>
    </source>
</evidence>
<protein>
    <submittedName>
        <fullName evidence="2">Uncharacterized protein</fullName>
    </submittedName>
</protein>
<dbReference type="RefSeq" id="WP_216346117.1">
    <property type="nucleotide sequence ID" value="NZ_JAHLEM010000561.1"/>
</dbReference>